<dbReference type="HOGENOM" id="CLU_1557376_0_0_1"/>
<evidence type="ECO:0000313" key="2">
    <source>
        <dbReference type="EMBL" id="ERN00628.1"/>
    </source>
</evidence>
<dbReference type="AlphaFoldDB" id="W1NY99"/>
<sequence length="172" mass="18887">MRDNICAFSGEHADELNISDPSIPTIPPAPDREHSVRNSVIRTSIPHSSRKADRPPLGATPHNVGAIPDLSMAEITLGASSLMIGSTIDPAWIAQPVLQAIRNPTLRHATNLSTQLYLGPPQYNRAQHDPIMVPDQPPLNPSYHFYNPQPREAPPMVATYPSAYHLTPDYPH</sequence>
<name>W1NY99_AMBTC</name>
<dbReference type="Proteomes" id="UP000017836">
    <property type="component" value="Unassembled WGS sequence"/>
</dbReference>
<evidence type="ECO:0000313" key="3">
    <source>
        <dbReference type="Proteomes" id="UP000017836"/>
    </source>
</evidence>
<evidence type="ECO:0000256" key="1">
    <source>
        <dbReference type="SAM" id="MobiDB-lite"/>
    </source>
</evidence>
<reference evidence="3" key="1">
    <citation type="journal article" date="2013" name="Science">
        <title>The Amborella genome and the evolution of flowering plants.</title>
        <authorList>
            <consortium name="Amborella Genome Project"/>
        </authorList>
    </citation>
    <scope>NUCLEOTIDE SEQUENCE [LARGE SCALE GENOMIC DNA]</scope>
</reference>
<feature type="region of interest" description="Disordered" evidence="1">
    <location>
        <begin position="17"/>
        <end position="59"/>
    </location>
</feature>
<accession>W1NY99</accession>
<dbReference type="EMBL" id="KI394855">
    <property type="protein sequence ID" value="ERN00628.1"/>
    <property type="molecule type" value="Genomic_DNA"/>
</dbReference>
<keyword evidence="3" id="KW-1185">Reference proteome</keyword>
<organism evidence="2 3">
    <name type="scientific">Amborella trichopoda</name>
    <dbReference type="NCBI Taxonomy" id="13333"/>
    <lineage>
        <taxon>Eukaryota</taxon>
        <taxon>Viridiplantae</taxon>
        <taxon>Streptophyta</taxon>
        <taxon>Embryophyta</taxon>
        <taxon>Tracheophyta</taxon>
        <taxon>Spermatophyta</taxon>
        <taxon>Magnoliopsida</taxon>
        <taxon>Amborellales</taxon>
        <taxon>Amborellaceae</taxon>
        <taxon>Amborella</taxon>
    </lineage>
</organism>
<proteinExistence type="predicted"/>
<dbReference type="Gramene" id="ERN00628">
    <property type="protein sequence ID" value="ERN00628"/>
    <property type="gene ID" value="AMTR_s00091p00133700"/>
</dbReference>
<gene>
    <name evidence="2" type="ORF">AMTR_s00091p00133700</name>
</gene>
<feature type="compositionally biased region" description="Polar residues" evidence="1">
    <location>
        <begin position="37"/>
        <end position="47"/>
    </location>
</feature>
<protein>
    <submittedName>
        <fullName evidence="2">Uncharacterized protein</fullName>
    </submittedName>
</protein>